<evidence type="ECO:0000256" key="1">
    <source>
        <dbReference type="SAM" id="MobiDB-lite"/>
    </source>
</evidence>
<dbReference type="EMBL" id="WEKV01000014">
    <property type="protein sequence ID" value="KAB7783989.1"/>
    <property type="molecule type" value="Genomic_DNA"/>
</dbReference>
<evidence type="ECO:0000313" key="3">
    <source>
        <dbReference type="Proteomes" id="UP000469949"/>
    </source>
</evidence>
<evidence type="ECO:0000313" key="2">
    <source>
        <dbReference type="EMBL" id="KAB7783989.1"/>
    </source>
</evidence>
<organism evidence="2 3">
    <name type="scientific">Methylorubrum populi</name>
    <dbReference type="NCBI Taxonomy" id="223967"/>
    <lineage>
        <taxon>Bacteria</taxon>
        <taxon>Pseudomonadati</taxon>
        <taxon>Pseudomonadota</taxon>
        <taxon>Alphaproteobacteria</taxon>
        <taxon>Hyphomicrobiales</taxon>
        <taxon>Methylobacteriaceae</taxon>
        <taxon>Methylorubrum</taxon>
    </lineage>
</organism>
<gene>
    <name evidence="2" type="ORF">F8B43_3912</name>
</gene>
<name>A0A833N2J7_9HYPH</name>
<dbReference type="AlphaFoldDB" id="A0A833N2J7"/>
<sequence>MTLSRLRHPHAGEPGLGQRPLRDGRPGRRMRRLGVRCAGSWHCASSAAARSSNPVATQPDVPRDTATDRLTADPASGRSAAPGSPHRPTGVGLGRPPQRQ</sequence>
<reference evidence="2 3" key="1">
    <citation type="submission" date="2019-10" db="EMBL/GenBank/DDBJ databases">
        <title>Draft Genome Sequence of the Caffeine Degrading Methylotroph Methylorubrum populi PINKEL.</title>
        <authorList>
            <person name="Dawson S.C."/>
            <person name="Zhang X."/>
            <person name="Wright M.E."/>
            <person name="Sharma G."/>
            <person name="Langner J.T."/>
            <person name="Ditty J.L."/>
            <person name="Subuyuj G.A."/>
        </authorList>
    </citation>
    <scope>NUCLEOTIDE SEQUENCE [LARGE SCALE GENOMIC DNA]</scope>
    <source>
        <strain evidence="2 3">Pinkel</strain>
    </source>
</reference>
<proteinExistence type="predicted"/>
<dbReference type="Proteomes" id="UP000469949">
    <property type="component" value="Unassembled WGS sequence"/>
</dbReference>
<comment type="caution">
    <text evidence="2">The sequence shown here is derived from an EMBL/GenBank/DDBJ whole genome shotgun (WGS) entry which is preliminary data.</text>
</comment>
<feature type="compositionally biased region" description="Basic and acidic residues" evidence="1">
    <location>
        <begin position="61"/>
        <end position="71"/>
    </location>
</feature>
<feature type="region of interest" description="Disordered" evidence="1">
    <location>
        <begin position="1"/>
        <end position="100"/>
    </location>
</feature>
<accession>A0A833N2J7</accession>
<protein>
    <submittedName>
        <fullName evidence="2">Uncharacterized protein</fullName>
    </submittedName>
</protein>